<evidence type="ECO:0000313" key="3">
    <source>
        <dbReference type="EMBL" id="TCV02041.1"/>
    </source>
</evidence>
<keyword evidence="4" id="KW-1185">Reference proteome</keyword>
<keyword evidence="2" id="KW-0408">Iron</keyword>
<dbReference type="InterPro" id="IPR008775">
    <property type="entry name" value="Phytyl_CoA_dOase-like"/>
</dbReference>
<dbReference type="Proteomes" id="UP000295110">
    <property type="component" value="Unassembled WGS sequence"/>
</dbReference>
<organism evidence="3 4">
    <name type="scientific">Roseateles saccharophilus</name>
    <name type="common">Pseudomonas saccharophila</name>
    <dbReference type="NCBI Taxonomy" id="304"/>
    <lineage>
        <taxon>Bacteria</taxon>
        <taxon>Pseudomonadati</taxon>
        <taxon>Pseudomonadota</taxon>
        <taxon>Betaproteobacteria</taxon>
        <taxon>Burkholderiales</taxon>
        <taxon>Sphaerotilaceae</taxon>
        <taxon>Roseateles</taxon>
    </lineage>
</organism>
<dbReference type="Gene3D" id="2.60.120.620">
    <property type="entry name" value="q2cbj1_9rhob like domain"/>
    <property type="match status" value="1"/>
</dbReference>
<dbReference type="Pfam" id="PF05721">
    <property type="entry name" value="PhyH"/>
    <property type="match status" value="1"/>
</dbReference>
<protein>
    <submittedName>
        <fullName evidence="3">Phytanoyl-CoA hydroxylase</fullName>
    </submittedName>
</protein>
<reference evidence="3 4" key="1">
    <citation type="submission" date="2019-03" db="EMBL/GenBank/DDBJ databases">
        <title>Genomic Encyclopedia of Type Strains, Phase IV (KMG-IV): sequencing the most valuable type-strain genomes for metagenomic binning, comparative biology and taxonomic classification.</title>
        <authorList>
            <person name="Goeker M."/>
        </authorList>
    </citation>
    <scope>NUCLEOTIDE SEQUENCE [LARGE SCALE GENOMIC DNA]</scope>
    <source>
        <strain evidence="3 4">DSM 654</strain>
    </source>
</reference>
<evidence type="ECO:0000256" key="1">
    <source>
        <dbReference type="ARBA" id="ARBA00022723"/>
    </source>
</evidence>
<dbReference type="SUPFAM" id="SSF51197">
    <property type="entry name" value="Clavaminate synthase-like"/>
    <property type="match status" value="1"/>
</dbReference>
<evidence type="ECO:0000313" key="4">
    <source>
        <dbReference type="Proteomes" id="UP000295110"/>
    </source>
</evidence>
<proteinExistence type="predicted"/>
<comment type="caution">
    <text evidence="3">The sequence shown here is derived from an EMBL/GenBank/DDBJ whole genome shotgun (WGS) entry which is preliminary data.</text>
</comment>
<dbReference type="GO" id="GO:0016706">
    <property type="term" value="F:2-oxoglutarate-dependent dioxygenase activity"/>
    <property type="evidence" value="ECO:0007669"/>
    <property type="project" value="UniProtKB-ARBA"/>
</dbReference>
<accession>A0A4R3VD19</accession>
<dbReference type="OrthoDB" id="9791262at2"/>
<gene>
    <name evidence="3" type="ORF">EV671_100576</name>
</gene>
<dbReference type="GO" id="GO:0005506">
    <property type="term" value="F:iron ion binding"/>
    <property type="evidence" value="ECO:0007669"/>
    <property type="project" value="UniProtKB-ARBA"/>
</dbReference>
<sequence length="284" mass="31652">MKLSSAQQDRYADEGFLVIPGFKPAADIAALRERALRIVDAFDPGEQRPVFTTEEQQRHVDDYFLDSGDQVRCFFEEEAFDAEGQLCVPKELAINKIGHAMHDLDPVFSAFSKGEALRGVAAALGLARPQVWQSMFIFKQPGIGGEVRWHQDASFFDSDPITVTTFWFALEDATLRNGCLWAEPGGHRGARGVLRERFVRHGRQAWMEQVDATPWPAADSQQAIPLEVEAGSLVVFHGLLPHYSAANRSDKSRHAYTLHVTDAASAYSPRNWLQRGAALPVRGF</sequence>
<keyword evidence="1" id="KW-0479">Metal-binding</keyword>
<dbReference type="PANTHER" id="PTHR20883">
    <property type="entry name" value="PHYTANOYL-COA DIOXYGENASE DOMAIN CONTAINING 1"/>
    <property type="match status" value="1"/>
</dbReference>
<dbReference type="RefSeq" id="WP_132570411.1">
    <property type="nucleotide sequence ID" value="NZ_CBCSGL010000005.1"/>
</dbReference>
<dbReference type="PANTHER" id="PTHR20883:SF15">
    <property type="entry name" value="PHYTANOYL-COA DIOXYGENASE DOMAIN-CONTAINING PROTEIN 1"/>
    <property type="match status" value="1"/>
</dbReference>
<dbReference type="EMBL" id="SMBU01000005">
    <property type="protein sequence ID" value="TCV02041.1"/>
    <property type="molecule type" value="Genomic_DNA"/>
</dbReference>
<name>A0A4R3VD19_ROSSA</name>
<dbReference type="AlphaFoldDB" id="A0A4R3VD19"/>
<evidence type="ECO:0000256" key="2">
    <source>
        <dbReference type="ARBA" id="ARBA00023004"/>
    </source>
</evidence>